<feature type="region of interest" description="Disordered" evidence="9">
    <location>
        <begin position="354"/>
        <end position="409"/>
    </location>
</feature>
<evidence type="ECO:0000256" key="1">
    <source>
        <dbReference type="ARBA" id="ARBA00004167"/>
    </source>
</evidence>
<dbReference type="SUPFAM" id="SSF57850">
    <property type="entry name" value="RING/U-box"/>
    <property type="match status" value="1"/>
</dbReference>
<evidence type="ECO:0000256" key="7">
    <source>
        <dbReference type="ARBA" id="ARBA00023136"/>
    </source>
</evidence>
<evidence type="ECO:0000256" key="4">
    <source>
        <dbReference type="ARBA" id="ARBA00022771"/>
    </source>
</evidence>
<dbReference type="InterPro" id="IPR001841">
    <property type="entry name" value="Znf_RING"/>
</dbReference>
<feature type="compositionally biased region" description="Low complexity" evidence="9">
    <location>
        <begin position="61"/>
        <end position="79"/>
    </location>
</feature>
<keyword evidence="6" id="KW-1133">Transmembrane helix</keyword>
<evidence type="ECO:0000256" key="3">
    <source>
        <dbReference type="ARBA" id="ARBA00022723"/>
    </source>
</evidence>
<feature type="domain" description="RING-type" evidence="10">
    <location>
        <begin position="915"/>
        <end position="957"/>
    </location>
</feature>
<gene>
    <name evidence="11" type="ORF">I303_06292</name>
</gene>
<feature type="compositionally biased region" description="Low complexity" evidence="9">
    <location>
        <begin position="266"/>
        <end position="282"/>
    </location>
</feature>
<keyword evidence="3" id="KW-0479">Metal-binding</keyword>
<feature type="compositionally biased region" description="Low complexity" evidence="9">
    <location>
        <begin position="213"/>
        <end position="223"/>
    </location>
</feature>
<feature type="compositionally biased region" description="Low complexity" evidence="9">
    <location>
        <begin position="773"/>
        <end position="799"/>
    </location>
</feature>
<dbReference type="Pfam" id="PF13639">
    <property type="entry name" value="zf-RING_2"/>
    <property type="match status" value="1"/>
</dbReference>
<dbReference type="PROSITE" id="PS50089">
    <property type="entry name" value="ZF_RING_2"/>
    <property type="match status" value="1"/>
</dbReference>
<evidence type="ECO:0000256" key="8">
    <source>
        <dbReference type="PROSITE-ProRule" id="PRU00175"/>
    </source>
</evidence>
<sequence length="1023" mass="107950">MGSSQSQPQRNDPSRLTAQTPSSPPPPPVRRHSRLNSLRRLSTLGKREKDVSTSSKRLRQGSSTSDSILGGGSSSSASGSRDEGRKKKARASSPEASGSHTITEETLDSSLETTTPPVQKPTDEPMDAISETIAPSTEPSIPENHSQPAVAISPPTPVQPTTAHPETQPPLGAASIPLPLTPSSESSDPLAEERRNSLSLIRDTLGPEWPVIPASSSASPSTSRAFHPFRRSTSSPDLNDQSTSEHRIDPLRSMSDRLTALLGFTSPSSSSDVPVAASSARSPRPPTGEGGSGSGSLEENESTIQELTERLNQAREELAQTERQLTEARERVERRRVTPGAVLIIQGLAQTHALPSEEEIEHTEEVVEGSSPRRRPGMRGRRSSEGSQGIGRRGLINRHRDREEGPSIETQARMIGGLLTVTAAATATTLLAPSSPPFPPSNPRSPAASALESIVNRIRPRPNRAQTVEAALGNYLRTALQGENDSSAAAGSSATPAAGHEGVSAGNADLIATDFQRFLEGVQGDLVGAVREFAGPVPGQSLLSTSAINQSDASEVNHTRSDALSVRSNTATVGTADIEMRDVGEEESFVTAPSSAPTPVPLTPVEGQMDLNSGTLPADPVIPTFHSQLGQNLPRTTNSPSPQVTGGTDGQPRRLNFFRAHMFPPLPVPARTPVEGQGNAAQQGNNDEEQPIVPCIFIGVRSVRHDPNMTADELADHPNFPFMDGQAPTMATPVPGASPLASPSILSDEGSAGILDSASPSSPGQTSALPTIPTTNSFTTAPTASASASTSTGTSANAGTERRSLRERFMDRLNPSRARRIGTSLGNGPLQTYLVYVIGGNYPQNHPILSIPNLITGGPLTDEDMNLISELMGPAKPSTVDTAEIEKSGLKVVKGDQMEKLRENGELLDICGDRCLICLSEYEPEEDCRILNCKHGYHRECVDQWLSKGRNSCPACRSEVDLFVSAVDKTKLPKTTTPNPAAEDSTDIPSTGEDSSVPMEIDENPAAAASADAGPSQSTSPSA</sequence>
<evidence type="ECO:0000256" key="6">
    <source>
        <dbReference type="ARBA" id="ARBA00022989"/>
    </source>
</evidence>
<dbReference type="InterPro" id="IPR051653">
    <property type="entry name" value="E3_ligase_sorting_rcpt"/>
</dbReference>
<keyword evidence="2" id="KW-0812">Transmembrane</keyword>
<feature type="compositionally biased region" description="Polar residues" evidence="9">
    <location>
        <begin position="231"/>
        <end position="242"/>
    </location>
</feature>
<comment type="subcellular location">
    <subcellularLocation>
        <location evidence="1">Membrane</location>
        <topology evidence="1">Single-pass membrane protein</topology>
    </subcellularLocation>
</comment>
<keyword evidence="5" id="KW-0862">Zinc</keyword>
<feature type="compositionally biased region" description="Polar residues" evidence="9">
    <location>
        <begin position="758"/>
        <end position="769"/>
    </location>
</feature>
<dbReference type="SMART" id="SM00184">
    <property type="entry name" value="RING"/>
    <property type="match status" value="1"/>
</dbReference>
<evidence type="ECO:0000256" key="2">
    <source>
        <dbReference type="ARBA" id="ARBA00022692"/>
    </source>
</evidence>
<name>A0A1A6A1S8_9TREE</name>
<evidence type="ECO:0000256" key="5">
    <source>
        <dbReference type="ARBA" id="ARBA00022833"/>
    </source>
</evidence>
<dbReference type="PANTHER" id="PTHR47168">
    <property type="entry name" value="RING ZINC FINGER DOMAIN SUPERFAMILY PROTEIN-RELATED"/>
    <property type="match status" value="1"/>
</dbReference>
<dbReference type="GO" id="GO:0016020">
    <property type="term" value="C:membrane"/>
    <property type="evidence" value="ECO:0007669"/>
    <property type="project" value="UniProtKB-SubCell"/>
</dbReference>
<organism evidence="11">
    <name type="scientific">Kwoniella dejecticola CBS 10117</name>
    <dbReference type="NCBI Taxonomy" id="1296121"/>
    <lineage>
        <taxon>Eukaryota</taxon>
        <taxon>Fungi</taxon>
        <taxon>Dikarya</taxon>
        <taxon>Basidiomycota</taxon>
        <taxon>Agaricomycotina</taxon>
        <taxon>Tremellomycetes</taxon>
        <taxon>Tremellales</taxon>
        <taxon>Cryptococcaceae</taxon>
        <taxon>Kwoniella</taxon>
    </lineage>
</organism>
<dbReference type="InterPro" id="IPR013083">
    <property type="entry name" value="Znf_RING/FYVE/PHD"/>
</dbReference>
<dbReference type="CDD" id="cd16461">
    <property type="entry name" value="RING-H2_EL5-like"/>
    <property type="match status" value="1"/>
</dbReference>
<feature type="region of interest" description="Disordered" evidence="9">
    <location>
        <begin position="971"/>
        <end position="1023"/>
    </location>
</feature>
<feature type="region of interest" description="Disordered" evidence="9">
    <location>
        <begin position="710"/>
        <end position="802"/>
    </location>
</feature>
<evidence type="ECO:0000313" key="11">
    <source>
        <dbReference type="EMBL" id="OBR84005.1"/>
    </source>
</evidence>
<feature type="region of interest" description="Disordered" evidence="9">
    <location>
        <begin position="1"/>
        <end position="303"/>
    </location>
</feature>
<keyword evidence="4 8" id="KW-0863">Zinc-finger</keyword>
<dbReference type="STRING" id="1296121.A0A1A6A1S8"/>
<dbReference type="PANTHER" id="PTHR47168:SF1">
    <property type="entry name" value="OS02G0798600 PROTEIN"/>
    <property type="match status" value="1"/>
</dbReference>
<feature type="compositionally biased region" description="Polar residues" evidence="9">
    <location>
        <begin position="1"/>
        <end position="20"/>
    </location>
</feature>
<evidence type="ECO:0000256" key="9">
    <source>
        <dbReference type="SAM" id="MobiDB-lite"/>
    </source>
</evidence>
<dbReference type="GO" id="GO:0008270">
    <property type="term" value="F:zinc ion binding"/>
    <property type="evidence" value="ECO:0007669"/>
    <property type="project" value="UniProtKB-KW"/>
</dbReference>
<feature type="compositionally biased region" description="Basic residues" evidence="9">
    <location>
        <begin position="372"/>
        <end position="381"/>
    </location>
</feature>
<dbReference type="Gene3D" id="3.30.40.10">
    <property type="entry name" value="Zinc/RING finger domain, C3HC4 (zinc finger)"/>
    <property type="match status" value="1"/>
</dbReference>
<keyword evidence="7" id="KW-0472">Membrane</keyword>
<evidence type="ECO:0000259" key="10">
    <source>
        <dbReference type="PROSITE" id="PS50089"/>
    </source>
</evidence>
<dbReference type="VEuPathDB" id="FungiDB:I303_06292"/>
<dbReference type="OrthoDB" id="8062037at2759"/>
<dbReference type="AlphaFoldDB" id="A0A1A6A1S8"/>
<reference evidence="11" key="1">
    <citation type="submission" date="2013-07" db="EMBL/GenBank/DDBJ databases">
        <title>The Genome Sequence of Cryptococcus dejecticola CBS10117.</title>
        <authorList>
            <consortium name="The Broad Institute Genome Sequencing Platform"/>
            <person name="Cuomo C."/>
            <person name="Litvintseva A."/>
            <person name="Chen Y."/>
            <person name="Heitman J."/>
            <person name="Sun S."/>
            <person name="Springer D."/>
            <person name="Dromer F."/>
            <person name="Young S.K."/>
            <person name="Zeng Q."/>
            <person name="Gargeya S."/>
            <person name="Fitzgerald M."/>
            <person name="Abouelleil A."/>
            <person name="Alvarado L."/>
            <person name="Berlin A.M."/>
            <person name="Chapman S.B."/>
            <person name="Dewar J."/>
            <person name="Goldberg J."/>
            <person name="Griggs A."/>
            <person name="Gujja S."/>
            <person name="Hansen M."/>
            <person name="Howarth C."/>
            <person name="Imamovic A."/>
            <person name="Larimer J."/>
            <person name="McCowan C."/>
            <person name="Murphy C."/>
            <person name="Pearson M."/>
            <person name="Priest M."/>
            <person name="Roberts A."/>
            <person name="Saif S."/>
            <person name="Shea T."/>
            <person name="Sykes S."/>
            <person name="Wortman J."/>
            <person name="Nusbaum C."/>
            <person name="Birren B."/>
        </authorList>
    </citation>
    <scope>NUCLEOTIDE SEQUENCE [LARGE SCALE GENOMIC DNA]</scope>
    <source>
        <strain evidence="11">CBS 10117</strain>
    </source>
</reference>
<feature type="compositionally biased region" description="Polar residues" evidence="9">
    <location>
        <begin position="133"/>
        <end position="147"/>
    </location>
</feature>
<feature type="compositionally biased region" description="Polar residues" evidence="9">
    <location>
        <begin position="629"/>
        <end position="646"/>
    </location>
</feature>
<proteinExistence type="predicted"/>
<dbReference type="FunFam" id="3.30.40.10:FF:000728">
    <property type="entry name" value="Unplaced genomic scaffold supercont1.4, whole genome shotgun sequence"/>
    <property type="match status" value="1"/>
</dbReference>
<feature type="region of interest" description="Disordered" evidence="9">
    <location>
        <begin position="629"/>
        <end position="649"/>
    </location>
</feature>
<protein>
    <recommendedName>
        <fullName evidence="10">RING-type domain-containing protein</fullName>
    </recommendedName>
</protein>
<dbReference type="EMBL" id="KI894033">
    <property type="protein sequence ID" value="OBR84005.1"/>
    <property type="molecule type" value="Genomic_DNA"/>
</dbReference>
<accession>A0A1A6A1S8</accession>